<feature type="coiled-coil region" evidence="1">
    <location>
        <begin position="8"/>
        <end position="35"/>
    </location>
</feature>
<gene>
    <name evidence="3" type="ORF">C672_1705</name>
</gene>
<protein>
    <submittedName>
        <fullName evidence="3">Phage head morphogenesis, SPP1 gp7 family domain protein</fullName>
    </submittedName>
</protein>
<dbReference type="InterPro" id="IPR006528">
    <property type="entry name" value="Phage_head_morphogenesis_dom"/>
</dbReference>
<dbReference type="GeneID" id="67472552"/>
<evidence type="ECO:0000256" key="1">
    <source>
        <dbReference type="SAM" id="Coils"/>
    </source>
</evidence>
<evidence type="ECO:0000313" key="4">
    <source>
        <dbReference type="Proteomes" id="UP000015688"/>
    </source>
</evidence>
<evidence type="ECO:0000259" key="2">
    <source>
        <dbReference type="Pfam" id="PF04233"/>
    </source>
</evidence>
<dbReference type="Proteomes" id="UP000015688">
    <property type="component" value="Unassembled WGS sequence"/>
</dbReference>
<evidence type="ECO:0000313" key="3">
    <source>
        <dbReference type="EMBL" id="EQK42761.1"/>
    </source>
</evidence>
<dbReference type="RefSeq" id="WP_021432875.1">
    <property type="nucleotide sequence ID" value="NZ_AVNC01000015.1"/>
</dbReference>
<dbReference type="NCBIfam" id="TIGR01641">
    <property type="entry name" value="phageSPP1_gp7"/>
    <property type="match status" value="1"/>
</dbReference>
<dbReference type="PATRIC" id="fig|1233171.3.peg.1596"/>
<keyword evidence="1" id="KW-0175">Coiled coil</keyword>
<sequence length="340" mass="39759">MNSKEYWLKREQQKLDEQMKDVKKLEGKLNREFAKASKEIEKEINTLFQRYAKDNKLSYVEAEKYLTSKEFREWKYDLKEYISLIESTGDEKLLIELNTLAMKSRISRLEEIKYQIDKHINNTYSEVYTGTTELLKASVKDSYYKTIYDVQKYVGGASFAKVDEKLIKEILSYPWSGKNYSQRIWGTNRDRLKDILETEMTQMITRGESSRTVAKRVSEVMDVGYERAISLINTEHSYVMSESTAIAFKESGVEKYEFLATLDTRTSKTCQSLDGKVFKLSERQVGVNASPMHTRCRSTEIPYIEGDSLTTRFARNKNGKGIEVPSNMKYDEWYKKYVEA</sequence>
<name>T4VPS4_PARBF</name>
<organism evidence="3 4">
    <name type="scientific">Paraclostridium bifermentans ATCC 638 = DSM 14991</name>
    <dbReference type="NCBI Taxonomy" id="1233171"/>
    <lineage>
        <taxon>Bacteria</taxon>
        <taxon>Bacillati</taxon>
        <taxon>Bacillota</taxon>
        <taxon>Clostridia</taxon>
        <taxon>Peptostreptococcales</taxon>
        <taxon>Peptostreptococcaceae</taxon>
        <taxon>Paraclostridium</taxon>
    </lineage>
</organism>
<comment type="caution">
    <text evidence="3">The sequence shown here is derived from an EMBL/GenBank/DDBJ whole genome shotgun (WGS) entry which is preliminary data.</text>
</comment>
<dbReference type="AlphaFoldDB" id="T4VPS4"/>
<feature type="domain" description="Phage head morphogenesis" evidence="2">
    <location>
        <begin position="196"/>
        <end position="299"/>
    </location>
</feature>
<dbReference type="Pfam" id="PF04233">
    <property type="entry name" value="Phage_Mu_F"/>
    <property type="match status" value="1"/>
</dbReference>
<accession>T4VPS4</accession>
<reference evidence="3 4" key="1">
    <citation type="submission" date="2013-06" db="EMBL/GenBank/DDBJ databases">
        <authorList>
            <person name="Walk S."/>
            <person name="Aronoff D."/>
            <person name="Young V.Y."/>
            <person name="Marsh J."/>
            <person name="Harrison L."/>
            <person name="Daugherty S.C."/>
            <person name="Shefchek K.A."/>
            <person name="Hine E.E."/>
            <person name="Tallon L.J."/>
            <person name="Sadzewicz L.K."/>
            <person name="Rasko D.A."/>
        </authorList>
    </citation>
    <scope>NUCLEOTIDE SEQUENCE [LARGE SCALE GENOMIC DNA]</scope>
    <source>
        <strain evidence="3 4">ATCC 638</strain>
    </source>
</reference>
<proteinExistence type="predicted"/>
<dbReference type="EMBL" id="AVNC01000015">
    <property type="protein sequence ID" value="EQK42761.1"/>
    <property type="molecule type" value="Genomic_DNA"/>
</dbReference>